<proteinExistence type="inferred from homology"/>
<keyword evidence="6" id="KW-1185">Reference proteome</keyword>
<evidence type="ECO:0000256" key="3">
    <source>
        <dbReference type="ARBA" id="ARBA00022704"/>
    </source>
</evidence>
<dbReference type="GO" id="GO:0005829">
    <property type="term" value="C:cytosol"/>
    <property type="evidence" value="ECO:0007669"/>
    <property type="project" value="TreeGrafter"/>
</dbReference>
<dbReference type="PANTHER" id="PTHR11414">
    <property type="entry name" value="CYSTATIN FAMILY MEMBER"/>
    <property type="match status" value="1"/>
</dbReference>
<sequence>MSDEQHNSMGPVLDATADIQKLSERPEIIYPAIDTLYRKHHEHRVHRFTEEHREKHIANWKVTKYAEEEVAYGINCFLKVSIGDDLYIHIRIHRHKNQDKCDFYALHEIIKHNTATCVFTEDDPLTYFNY</sequence>
<name>A0A813SUP2_ADIRI</name>
<dbReference type="EMBL" id="CAJNOJ010000168">
    <property type="protein sequence ID" value="CAF1233238.1"/>
    <property type="molecule type" value="Genomic_DNA"/>
</dbReference>
<accession>A0A813SUP2</accession>
<reference evidence="4" key="1">
    <citation type="submission" date="2021-02" db="EMBL/GenBank/DDBJ databases">
        <authorList>
            <person name="Nowell W R."/>
        </authorList>
    </citation>
    <scope>NUCLEOTIDE SEQUENCE</scope>
</reference>
<dbReference type="InterPro" id="IPR001713">
    <property type="entry name" value="Prot_inh_stefin"/>
</dbReference>
<comment type="similarity">
    <text evidence="1">Belongs to the cystatin family.</text>
</comment>
<dbReference type="GO" id="GO:0004869">
    <property type="term" value="F:cysteine-type endopeptidase inhibitor activity"/>
    <property type="evidence" value="ECO:0007669"/>
    <property type="project" value="UniProtKB-KW"/>
</dbReference>
<organism evidence="4 6">
    <name type="scientific">Adineta ricciae</name>
    <name type="common">Rotifer</name>
    <dbReference type="NCBI Taxonomy" id="249248"/>
    <lineage>
        <taxon>Eukaryota</taxon>
        <taxon>Metazoa</taxon>
        <taxon>Spiralia</taxon>
        <taxon>Gnathifera</taxon>
        <taxon>Rotifera</taxon>
        <taxon>Eurotatoria</taxon>
        <taxon>Bdelloidea</taxon>
        <taxon>Adinetida</taxon>
        <taxon>Adinetidae</taxon>
        <taxon>Adineta</taxon>
    </lineage>
</organism>
<gene>
    <name evidence="5" type="ORF">EDS130_LOCUS27047</name>
    <name evidence="4" type="ORF">XAT740_LOCUS2930</name>
</gene>
<dbReference type="Proteomes" id="UP000663852">
    <property type="component" value="Unassembled WGS sequence"/>
</dbReference>
<dbReference type="PANTHER" id="PTHR11414:SF21">
    <property type="entry name" value="CYSTATIN 14A, TANDEM DUPLICATE 1-RELATED"/>
    <property type="match status" value="1"/>
</dbReference>
<keyword evidence="2" id="KW-0646">Protease inhibitor</keyword>
<evidence type="ECO:0000313" key="6">
    <source>
        <dbReference type="Proteomes" id="UP000663828"/>
    </source>
</evidence>
<evidence type="ECO:0000313" key="5">
    <source>
        <dbReference type="EMBL" id="CAF1233238.1"/>
    </source>
</evidence>
<keyword evidence="3" id="KW-0789">Thiol protease inhibitor</keyword>
<evidence type="ECO:0000256" key="1">
    <source>
        <dbReference type="ARBA" id="ARBA00009403"/>
    </source>
</evidence>
<dbReference type="EMBL" id="CAJNOR010000108">
    <property type="protein sequence ID" value="CAF0800067.1"/>
    <property type="molecule type" value="Genomic_DNA"/>
</dbReference>
<dbReference type="Proteomes" id="UP000663828">
    <property type="component" value="Unassembled WGS sequence"/>
</dbReference>
<dbReference type="OrthoDB" id="2429551at2759"/>
<protein>
    <submittedName>
        <fullName evidence="4">Uncharacterized protein</fullName>
    </submittedName>
</protein>
<evidence type="ECO:0000313" key="4">
    <source>
        <dbReference type="EMBL" id="CAF0800067.1"/>
    </source>
</evidence>
<dbReference type="Gene3D" id="3.10.450.10">
    <property type="match status" value="1"/>
</dbReference>
<evidence type="ECO:0000256" key="2">
    <source>
        <dbReference type="ARBA" id="ARBA00022690"/>
    </source>
</evidence>
<comment type="caution">
    <text evidence="4">The sequence shown here is derived from an EMBL/GenBank/DDBJ whole genome shotgun (WGS) entry which is preliminary data.</text>
</comment>
<dbReference type="AlphaFoldDB" id="A0A813SUP2"/>